<evidence type="ECO:0000313" key="4">
    <source>
        <dbReference type="Proteomes" id="UP000221852"/>
    </source>
</evidence>
<proteinExistence type="predicted"/>
<dbReference type="RefSeq" id="WP_098995051.1">
    <property type="nucleotide sequence ID" value="NZ_CP084159.1"/>
</dbReference>
<dbReference type="InterPro" id="IPR039519">
    <property type="entry name" value="YokE-like_PH"/>
</dbReference>
<dbReference type="InterPro" id="IPR018649">
    <property type="entry name" value="SHOCT"/>
</dbReference>
<comment type="caution">
    <text evidence="3">The sequence shown here is derived from an EMBL/GenBank/DDBJ whole genome shotgun (WGS) entry which is preliminary data.</text>
</comment>
<dbReference type="Proteomes" id="UP000221852">
    <property type="component" value="Unassembled WGS sequence"/>
</dbReference>
<organism evidence="3 4">
    <name type="scientific">Fusobacterium nucleatum subsp. polymorphum</name>
    <name type="common">Fusobacterium polymorphum</name>
    <dbReference type="NCBI Taxonomy" id="76857"/>
    <lineage>
        <taxon>Bacteria</taxon>
        <taxon>Fusobacteriati</taxon>
        <taxon>Fusobacteriota</taxon>
        <taxon>Fusobacteriia</taxon>
        <taxon>Fusobacteriales</taxon>
        <taxon>Fusobacteriaceae</taxon>
        <taxon>Fusobacterium</taxon>
    </lineage>
</organism>
<sequence length="175" mass="19958">MKSLEEIQLMLKECGAKDFFGTKKEVKELPNIIQDNEVITYATSGFLNNNTWLIVSTNKRVIFLDKGMIFGLKQIEIPLEKINSIGHKKGLILGDIEIWDGASRMKIKNVQKDTLVPFVNAVNKAREELRKPQEAKVFHQQVSSADEILKFKSLLDQGVITQEEFNKKKKELLGL</sequence>
<evidence type="ECO:0000313" key="3">
    <source>
        <dbReference type="EMBL" id="PHI14179.1"/>
    </source>
</evidence>
<evidence type="ECO:0000259" key="1">
    <source>
        <dbReference type="Pfam" id="PF09851"/>
    </source>
</evidence>
<feature type="domain" description="SHOCT" evidence="1">
    <location>
        <begin position="146"/>
        <end position="173"/>
    </location>
</feature>
<feature type="domain" description="YokE-like PH" evidence="2">
    <location>
        <begin position="34"/>
        <end position="124"/>
    </location>
</feature>
<dbReference type="Pfam" id="PF14470">
    <property type="entry name" value="bPH_3"/>
    <property type="match status" value="1"/>
</dbReference>
<evidence type="ECO:0000259" key="2">
    <source>
        <dbReference type="Pfam" id="PF14470"/>
    </source>
</evidence>
<evidence type="ECO:0008006" key="5">
    <source>
        <dbReference type="Google" id="ProtNLM"/>
    </source>
</evidence>
<protein>
    <recommendedName>
        <fullName evidence="5">YokE-like PH domain-containing protein</fullName>
    </recommendedName>
</protein>
<dbReference type="EMBL" id="NIRQ01000001">
    <property type="protein sequence ID" value="PHI14179.1"/>
    <property type="molecule type" value="Genomic_DNA"/>
</dbReference>
<dbReference type="AlphaFoldDB" id="A0A2C6BIH2"/>
<name>A0A2C6BIH2_FUSNP</name>
<dbReference type="Pfam" id="PF09851">
    <property type="entry name" value="SHOCT"/>
    <property type="match status" value="1"/>
</dbReference>
<accession>A0A2C6BIH2</accession>
<reference evidence="3 4" key="1">
    <citation type="submission" date="2017-06" db="EMBL/GenBank/DDBJ databases">
        <title>Draft genome sequence of Fusobacterium nucleatum subsp. polymorphum KCOM 1330 (=ChDC F330).</title>
        <authorList>
            <person name="Kook J.-K."/>
            <person name="Park S.-N."/>
            <person name="Lim Y.K."/>
            <person name="Roh H."/>
        </authorList>
    </citation>
    <scope>NUCLEOTIDE SEQUENCE [LARGE SCALE GENOMIC DNA]</scope>
    <source>
        <strain evidence="4">KCOM 1330 (ChDC F330)</strain>
    </source>
</reference>
<gene>
    <name evidence="3" type="ORF">CBG59_11125</name>
</gene>